<organism evidence="2 3">
    <name type="scientific">Cannabis sativa</name>
    <name type="common">Hemp</name>
    <name type="synonym">Marijuana</name>
    <dbReference type="NCBI Taxonomy" id="3483"/>
    <lineage>
        <taxon>Eukaryota</taxon>
        <taxon>Viridiplantae</taxon>
        <taxon>Streptophyta</taxon>
        <taxon>Embryophyta</taxon>
        <taxon>Tracheophyta</taxon>
        <taxon>Spermatophyta</taxon>
        <taxon>Magnoliopsida</taxon>
        <taxon>eudicotyledons</taxon>
        <taxon>Gunneridae</taxon>
        <taxon>Pentapetalae</taxon>
        <taxon>rosids</taxon>
        <taxon>fabids</taxon>
        <taxon>Rosales</taxon>
        <taxon>Cannabaceae</taxon>
        <taxon>Cannabis</taxon>
    </lineage>
</organism>
<proteinExistence type="predicted"/>
<reference evidence="2" key="1">
    <citation type="submission" date="2018-11" db="EMBL/GenBank/DDBJ databases">
        <authorList>
            <person name="Grassa J C."/>
        </authorList>
    </citation>
    <scope>NUCLEOTIDE SEQUENCE [LARGE SCALE GENOMIC DNA]</scope>
</reference>
<dbReference type="Gramene" id="evm.model.02.1041">
    <property type="protein sequence ID" value="cds.evm.model.02.1041"/>
    <property type="gene ID" value="evm.TU.02.1041"/>
</dbReference>
<accession>A0A803NRZ1</accession>
<dbReference type="EMBL" id="UZAU01000154">
    <property type="status" value="NOT_ANNOTATED_CDS"/>
    <property type="molecule type" value="Genomic_DNA"/>
</dbReference>
<sequence>MRVENKNGLLKKNRKPEEDRSKDVVPWPNEFHPIIKGWKVKRKAPMPCPITLNSFQALSMPSSGEEDQVVLPVQREQEVLMTDQENTRGRKHLLNQMDKIII</sequence>
<keyword evidence="3" id="KW-1185">Reference proteome</keyword>
<dbReference type="EnsemblPlants" id="evm.model.02.1041">
    <property type="protein sequence ID" value="cds.evm.model.02.1041"/>
    <property type="gene ID" value="evm.TU.02.1041"/>
</dbReference>
<feature type="region of interest" description="Disordered" evidence="1">
    <location>
        <begin position="1"/>
        <end position="24"/>
    </location>
</feature>
<name>A0A803NRZ1_CANSA</name>
<dbReference type="Proteomes" id="UP000596661">
    <property type="component" value="Chromosome 2"/>
</dbReference>
<dbReference type="AlphaFoldDB" id="A0A803NRZ1"/>
<evidence type="ECO:0000256" key="1">
    <source>
        <dbReference type="SAM" id="MobiDB-lite"/>
    </source>
</evidence>
<reference evidence="2" key="2">
    <citation type="submission" date="2021-03" db="UniProtKB">
        <authorList>
            <consortium name="EnsemblPlants"/>
        </authorList>
    </citation>
    <scope>IDENTIFICATION</scope>
</reference>
<evidence type="ECO:0000313" key="2">
    <source>
        <dbReference type="EnsemblPlants" id="cds.evm.model.02.1041"/>
    </source>
</evidence>
<protein>
    <submittedName>
        <fullName evidence="2">Uncharacterized protein</fullName>
    </submittedName>
</protein>
<evidence type="ECO:0000313" key="3">
    <source>
        <dbReference type="Proteomes" id="UP000596661"/>
    </source>
</evidence>